<evidence type="ECO:0000313" key="2">
    <source>
        <dbReference type="EMBL" id="GGQ36192.1"/>
    </source>
</evidence>
<evidence type="ECO:0000256" key="1">
    <source>
        <dbReference type="SAM" id="MobiDB-lite"/>
    </source>
</evidence>
<protein>
    <submittedName>
        <fullName evidence="2">Uncharacterized protein</fullName>
    </submittedName>
</protein>
<organism evidence="2 3">
    <name type="scientific">Streptosporangium pseudovulgare</name>
    <dbReference type="NCBI Taxonomy" id="35765"/>
    <lineage>
        <taxon>Bacteria</taxon>
        <taxon>Bacillati</taxon>
        <taxon>Actinomycetota</taxon>
        <taxon>Actinomycetes</taxon>
        <taxon>Streptosporangiales</taxon>
        <taxon>Streptosporangiaceae</taxon>
        <taxon>Streptosporangium</taxon>
    </lineage>
</organism>
<feature type="compositionally biased region" description="Pro residues" evidence="1">
    <location>
        <begin position="102"/>
        <end position="114"/>
    </location>
</feature>
<dbReference type="RefSeq" id="WP_189251389.1">
    <property type="nucleotide sequence ID" value="NZ_BMQJ01000048.1"/>
</dbReference>
<proteinExistence type="predicted"/>
<dbReference type="EMBL" id="BMQJ01000048">
    <property type="protein sequence ID" value="GGQ36192.1"/>
    <property type="molecule type" value="Genomic_DNA"/>
</dbReference>
<name>A0ABQ2RJT2_9ACTN</name>
<reference evidence="3" key="1">
    <citation type="journal article" date="2019" name="Int. J. Syst. Evol. Microbiol.">
        <title>The Global Catalogue of Microorganisms (GCM) 10K type strain sequencing project: providing services to taxonomists for standard genome sequencing and annotation.</title>
        <authorList>
            <consortium name="The Broad Institute Genomics Platform"/>
            <consortium name="The Broad Institute Genome Sequencing Center for Infectious Disease"/>
            <person name="Wu L."/>
            <person name="Ma J."/>
        </authorList>
    </citation>
    <scope>NUCLEOTIDE SEQUENCE [LARGE SCALE GENOMIC DNA]</scope>
    <source>
        <strain evidence="3">JCM 3115</strain>
    </source>
</reference>
<gene>
    <name evidence="2" type="ORF">GCM10010140_77620</name>
</gene>
<dbReference type="Proteomes" id="UP000611554">
    <property type="component" value="Unassembled WGS sequence"/>
</dbReference>
<feature type="region of interest" description="Disordered" evidence="1">
    <location>
        <begin position="76"/>
        <end position="130"/>
    </location>
</feature>
<sequence>MVITSAGLSADPKTILPVEAALGYSVSQHQFLGAGPLLAVEGSSDSIFLMRMPDYLISQGRIGLDPRLAIIPVGGIGNCRPSSPSWDADCPSARSSTEPKPPRSSTPLRPPTSTPPTSRHQPTRRAPRDG</sequence>
<evidence type="ECO:0000313" key="3">
    <source>
        <dbReference type="Proteomes" id="UP000611554"/>
    </source>
</evidence>
<comment type="caution">
    <text evidence="2">The sequence shown here is derived from an EMBL/GenBank/DDBJ whole genome shotgun (WGS) entry which is preliminary data.</text>
</comment>
<feature type="compositionally biased region" description="Basic residues" evidence="1">
    <location>
        <begin position="121"/>
        <end position="130"/>
    </location>
</feature>
<keyword evidence="3" id="KW-1185">Reference proteome</keyword>
<accession>A0ABQ2RJT2</accession>